<dbReference type="Proteomes" id="UP001217089">
    <property type="component" value="Unassembled WGS sequence"/>
</dbReference>
<dbReference type="SUPFAM" id="SSF57625">
    <property type="entry name" value="Invertebrate chitin-binding proteins"/>
    <property type="match status" value="2"/>
</dbReference>
<name>A0ABQ9EBL7_TEGGR</name>
<sequence length="254" mass="28405">MTTSALSRATLPIQQVLTTLMSSLSTKLSTKQQTTSVSTPKTTKRITTTPTTKATKPTTSTSNSTASQTQVLPNICVKGMPASFPHPFIKQQYFSCDVSGQMTLHTCPMTHIFCMEKQMCSLSCRSTAPVTSQMLQNCVTSPCIHGNSGYFPACNESCYIYCEYIDKSQLRCCMENEIWSSDIKTCIKKYLQYDNHTEDKTVDNPCIIHHFNQFFPFPGNNQKYIHCTNIGTGKIKRCPSGTSWHQDLISCRPV</sequence>
<dbReference type="InterPro" id="IPR036508">
    <property type="entry name" value="Chitin-bd_dom_sf"/>
</dbReference>
<evidence type="ECO:0000313" key="4">
    <source>
        <dbReference type="Proteomes" id="UP001217089"/>
    </source>
</evidence>
<dbReference type="Pfam" id="PF01607">
    <property type="entry name" value="CBM_14"/>
    <property type="match status" value="1"/>
</dbReference>
<dbReference type="EMBL" id="JARBDR010000919">
    <property type="protein sequence ID" value="KAJ8300855.1"/>
    <property type="molecule type" value="Genomic_DNA"/>
</dbReference>
<protein>
    <recommendedName>
        <fullName evidence="2">Chitin-binding type-2 domain-containing protein</fullName>
    </recommendedName>
</protein>
<reference evidence="3 4" key="1">
    <citation type="submission" date="2022-12" db="EMBL/GenBank/DDBJ databases">
        <title>Chromosome-level genome of Tegillarca granosa.</title>
        <authorList>
            <person name="Kim J."/>
        </authorList>
    </citation>
    <scope>NUCLEOTIDE SEQUENCE [LARGE SCALE GENOMIC DNA]</scope>
    <source>
        <strain evidence="3">Teg-2019</strain>
        <tissue evidence="3">Adductor muscle</tissue>
    </source>
</reference>
<evidence type="ECO:0000313" key="3">
    <source>
        <dbReference type="EMBL" id="KAJ8300855.1"/>
    </source>
</evidence>
<keyword evidence="4" id="KW-1185">Reference proteome</keyword>
<feature type="region of interest" description="Disordered" evidence="1">
    <location>
        <begin position="29"/>
        <end position="66"/>
    </location>
</feature>
<accession>A0ABQ9EBL7</accession>
<comment type="caution">
    <text evidence="3">The sequence shown here is derived from an EMBL/GenBank/DDBJ whole genome shotgun (WGS) entry which is preliminary data.</text>
</comment>
<evidence type="ECO:0000256" key="1">
    <source>
        <dbReference type="SAM" id="MobiDB-lite"/>
    </source>
</evidence>
<dbReference type="InterPro" id="IPR002557">
    <property type="entry name" value="Chitin-bd_dom"/>
</dbReference>
<dbReference type="PROSITE" id="PS50940">
    <property type="entry name" value="CHIT_BIND_II"/>
    <property type="match status" value="1"/>
</dbReference>
<organism evidence="3 4">
    <name type="scientific">Tegillarca granosa</name>
    <name type="common">Malaysian cockle</name>
    <name type="synonym">Anadara granosa</name>
    <dbReference type="NCBI Taxonomy" id="220873"/>
    <lineage>
        <taxon>Eukaryota</taxon>
        <taxon>Metazoa</taxon>
        <taxon>Spiralia</taxon>
        <taxon>Lophotrochozoa</taxon>
        <taxon>Mollusca</taxon>
        <taxon>Bivalvia</taxon>
        <taxon>Autobranchia</taxon>
        <taxon>Pteriomorphia</taxon>
        <taxon>Arcoida</taxon>
        <taxon>Arcoidea</taxon>
        <taxon>Arcidae</taxon>
        <taxon>Tegillarca</taxon>
    </lineage>
</organism>
<evidence type="ECO:0000259" key="2">
    <source>
        <dbReference type="PROSITE" id="PS50940"/>
    </source>
</evidence>
<proteinExistence type="predicted"/>
<gene>
    <name evidence="3" type="ORF">KUTeg_022374</name>
</gene>
<feature type="domain" description="Chitin-binding type-2" evidence="2">
    <location>
        <begin position="203"/>
        <end position="254"/>
    </location>
</feature>